<evidence type="ECO:0000256" key="1">
    <source>
        <dbReference type="SAM" id="MobiDB-lite"/>
    </source>
</evidence>
<reference evidence="3 4" key="1">
    <citation type="journal article" date="2011" name="Science">
        <title>The ecoresponsive genome of Daphnia pulex.</title>
        <authorList>
            <person name="Colbourne J.K."/>
            <person name="Pfrender M.E."/>
            <person name="Gilbert D."/>
            <person name="Thomas W.K."/>
            <person name="Tucker A."/>
            <person name="Oakley T.H."/>
            <person name="Tokishita S."/>
            <person name="Aerts A."/>
            <person name="Arnold G.J."/>
            <person name="Basu M.K."/>
            <person name="Bauer D.J."/>
            <person name="Caceres C.E."/>
            <person name="Carmel L."/>
            <person name="Casola C."/>
            <person name="Choi J.H."/>
            <person name="Detter J.C."/>
            <person name="Dong Q."/>
            <person name="Dusheyko S."/>
            <person name="Eads B.D."/>
            <person name="Frohlich T."/>
            <person name="Geiler-Samerotte K.A."/>
            <person name="Gerlach D."/>
            <person name="Hatcher P."/>
            <person name="Jogdeo S."/>
            <person name="Krijgsveld J."/>
            <person name="Kriventseva E.V."/>
            <person name="Kultz D."/>
            <person name="Laforsch C."/>
            <person name="Lindquist E."/>
            <person name="Lopez J."/>
            <person name="Manak J.R."/>
            <person name="Muller J."/>
            <person name="Pangilinan J."/>
            <person name="Patwardhan R.P."/>
            <person name="Pitluck S."/>
            <person name="Pritham E.J."/>
            <person name="Rechtsteiner A."/>
            <person name="Rho M."/>
            <person name="Rogozin I.B."/>
            <person name="Sakarya O."/>
            <person name="Salamov A."/>
            <person name="Schaack S."/>
            <person name="Shapiro H."/>
            <person name="Shiga Y."/>
            <person name="Skalitzky C."/>
            <person name="Smith Z."/>
            <person name="Souvorov A."/>
            <person name="Sung W."/>
            <person name="Tang Z."/>
            <person name="Tsuchiya D."/>
            <person name="Tu H."/>
            <person name="Vos H."/>
            <person name="Wang M."/>
            <person name="Wolf Y.I."/>
            <person name="Yamagata H."/>
            <person name="Yamada T."/>
            <person name="Ye Y."/>
            <person name="Shaw J.R."/>
            <person name="Andrews J."/>
            <person name="Crease T.J."/>
            <person name="Tang H."/>
            <person name="Lucas S.M."/>
            <person name="Robertson H.M."/>
            <person name="Bork P."/>
            <person name="Koonin E.V."/>
            <person name="Zdobnov E.M."/>
            <person name="Grigoriev I.V."/>
            <person name="Lynch M."/>
            <person name="Boore J.L."/>
        </authorList>
    </citation>
    <scope>NUCLEOTIDE SEQUENCE [LARGE SCALE GENOMIC DNA]</scope>
</reference>
<sequence>MIRFTFTKKRTRDPAIKIEKESDDNFNISSLNIEIFEKLKIKQERRIATEKEEAKEIWRIAAKELNSREDVKERRRIAAKERNSREDVKERRRIEAKKRKAREDVKEKLRITERKYRSREDVKKRKRIAAKERKAREDVKEKLRITERKYRSREDVNERNRIADKERKARGDVKERAKKMMKHPESQHAEIDTVSTTNIPPPASIIPQPGTTPTSTPNPIPTPQLFSSTPPEPMPTTPQPADVKERKRMYNKKYTSREDVKERRRITEKKYRSRADTIEKKPVPTTPQPVTCLPVIEVPFVERPTEQEKRNDPEPTKATNKSPWLLTQDVLQDGLRVLLSEQEGLFHGGTVSGFCTPDTYGVVVDSERGSRPRISSMEKLLHEAASSRIDF</sequence>
<dbReference type="InterPro" id="IPR052429">
    <property type="entry name" value="BAH_domain_protein"/>
</dbReference>
<feature type="region of interest" description="Disordered" evidence="1">
    <location>
        <begin position="117"/>
        <end position="275"/>
    </location>
</feature>
<dbReference type="AlphaFoldDB" id="E9GWP1"/>
<dbReference type="InterPro" id="IPR056841">
    <property type="entry name" value="TNRC18_BAHCC1-like_SH3"/>
</dbReference>
<organism evidence="3 4">
    <name type="scientific">Daphnia pulex</name>
    <name type="common">Water flea</name>
    <dbReference type="NCBI Taxonomy" id="6669"/>
    <lineage>
        <taxon>Eukaryota</taxon>
        <taxon>Metazoa</taxon>
        <taxon>Ecdysozoa</taxon>
        <taxon>Arthropoda</taxon>
        <taxon>Crustacea</taxon>
        <taxon>Branchiopoda</taxon>
        <taxon>Diplostraca</taxon>
        <taxon>Cladocera</taxon>
        <taxon>Anomopoda</taxon>
        <taxon>Daphniidae</taxon>
        <taxon>Daphnia</taxon>
    </lineage>
</organism>
<dbReference type="OrthoDB" id="6426227at2759"/>
<evidence type="ECO:0000313" key="4">
    <source>
        <dbReference type="Proteomes" id="UP000000305"/>
    </source>
</evidence>
<proteinExistence type="predicted"/>
<feature type="compositionally biased region" description="Basic and acidic residues" evidence="1">
    <location>
        <begin position="117"/>
        <end position="175"/>
    </location>
</feature>
<dbReference type="Pfam" id="PF24912">
    <property type="entry name" value="SH3_TNRC18"/>
    <property type="match status" value="1"/>
</dbReference>
<accession>E9GWP1</accession>
<keyword evidence="4" id="KW-1185">Reference proteome</keyword>
<name>E9GWP1_DAPPU</name>
<dbReference type="OMA" id="PDREQGA"/>
<feature type="region of interest" description="Disordered" evidence="1">
    <location>
        <begin position="71"/>
        <end position="104"/>
    </location>
</feature>
<feature type="domain" description="TNRC18/BAHCC1-like SH3" evidence="2">
    <location>
        <begin position="329"/>
        <end position="384"/>
    </location>
</feature>
<dbReference type="PANTHER" id="PTHR12505">
    <property type="entry name" value="PHD FINGER TRANSCRIPTION FACTOR"/>
    <property type="match status" value="1"/>
</dbReference>
<evidence type="ECO:0000259" key="2">
    <source>
        <dbReference type="Pfam" id="PF24912"/>
    </source>
</evidence>
<dbReference type="HOGENOM" id="CLU_706493_0_0_1"/>
<protein>
    <recommendedName>
        <fullName evidence="2">TNRC18/BAHCC1-like SH3 domain-containing protein</fullName>
    </recommendedName>
</protein>
<dbReference type="EMBL" id="GL732570">
    <property type="protein sequence ID" value="EFX76127.1"/>
    <property type="molecule type" value="Genomic_DNA"/>
</dbReference>
<feature type="compositionally biased region" description="Low complexity" evidence="1">
    <location>
        <begin position="205"/>
        <end position="215"/>
    </location>
</feature>
<dbReference type="InParanoid" id="E9GWP1"/>
<dbReference type="KEGG" id="dpx:DAPPUDRAFT_107305"/>
<dbReference type="Proteomes" id="UP000000305">
    <property type="component" value="Unassembled WGS sequence"/>
</dbReference>
<dbReference type="PANTHER" id="PTHR12505:SF24">
    <property type="entry name" value="PROTEIN WINGED EYE"/>
    <property type="match status" value="1"/>
</dbReference>
<gene>
    <name evidence="3" type="ORF">DAPPUDRAFT_107305</name>
</gene>
<feature type="compositionally biased region" description="Basic and acidic residues" evidence="1">
    <location>
        <begin position="182"/>
        <end position="191"/>
    </location>
</feature>
<evidence type="ECO:0000313" key="3">
    <source>
        <dbReference type="EMBL" id="EFX76127.1"/>
    </source>
</evidence>
<feature type="compositionally biased region" description="Basic and acidic residues" evidence="1">
    <location>
        <begin position="71"/>
        <end position="93"/>
    </location>
</feature>